<feature type="compositionally biased region" description="Basic and acidic residues" evidence="1">
    <location>
        <begin position="28"/>
        <end position="37"/>
    </location>
</feature>
<name>A0A183K8Z6_9TREM</name>
<reference evidence="4" key="1">
    <citation type="submission" date="2016-06" db="UniProtKB">
        <authorList>
            <consortium name="WormBaseParasite"/>
        </authorList>
    </citation>
    <scope>IDENTIFICATION</scope>
</reference>
<protein>
    <submittedName>
        <fullName evidence="4">BHLH domain-containing protein</fullName>
    </submittedName>
</protein>
<sequence>MCLPTAAPRSLPGCPTRNYNKSRKKNASSHEKEKLKVDNQSYNPSLPSDYNPIISKNGDLQVKSENNSKGKQTYERREKSRIAARQRRHRENQALVELYLTLPIQQNLAADVLKNKCHKVGQLGEDNPGQILNGLTESGSLLNTIGELDFAPTYRLATTIFRQHSLSTPVLEKAVIVRIASNSLCLYNWLYPSSEPGFMLTYFFDPVYPELPFIEVLSHHETPPKSYCNSRKLYHSNIKPQDKLPLVGYHPTESDSSSSSVTCTEMSDCCDNTTATTNTTTSSGGTVVGIHIPLTTSSTPVFQKSVLSVHSKCLVAIIVDATHNIIIYAPPAYTELIGLSWGTRLLVIHIIEEKKSVAKTTLEKRIIRSVKLVYYHTKLLNLVYESIPQFDRLTPLLLIPTLAIMNG</sequence>
<accession>A0A183K8Z6</accession>
<dbReference type="EMBL" id="UZAK01034438">
    <property type="protein sequence ID" value="VDP44777.1"/>
    <property type="molecule type" value="Genomic_DNA"/>
</dbReference>
<dbReference type="AlphaFoldDB" id="A0A183K8Z6"/>
<organism evidence="4">
    <name type="scientific">Schistosoma curassoni</name>
    <dbReference type="NCBI Taxonomy" id="6186"/>
    <lineage>
        <taxon>Eukaryota</taxon>
        <taxon>Metazoa</taxon>
        <taxon>Spiralia</taxon>
        <taxon>Lophotrochozoa</taxon>
        <taxon>Platyhelminthes</taxon>
        <taxon>Trematoda</taxon>
        <taxon>Digenea</taxon>
        <taxon>Strigeidida</taxon>
        <taxon>Schistosomatoidea</taxon>
        <taxon>Schistosomatidae</taxon>
        <taxon>Schistosoma</taxon>
    </lineage>
</organism>
<proteinExistence type="predicted"/>
<evidence type="ECO:0000313" key="4">
    <source>
        <dbReference type="WBParaSite" id="SCUD_0001147701-mRNA-1"/>
    </source>
</evidence>
<reference evidence="2 3" key="2">
    <citation type="submission" date="2018-11" db="EMBL/GenBank/DDBJ databases">
        <authorList>
            <consortium name="Pathogen Informatics"/>
        </authorList>
    </citation>
    <scope>NUCLEOTIDE SEQUENCE [LARGE SCALE GENOMIC DNA]</scope>
    <source>
        <strain evidence="2">Dakar</strain>
        <strain evidence="3">Dakar, Senegal</strain>
    </source>
</reference>
<dbReference type="Proteomes" id="UP000279833">
    <property type="component" value="Unassembled WGS sequence"/>
</dbReference>
<gene>
    <name evidence="2" type="ORF">SCUD_LOCUS11477</name>
</gene>
<evidence type="ECO:0000313" key="3">
    <source>
        <dbReference type="Proteomes" id="UP000279833"/>
    </source>
</evidence>
<dbReference type="WBParaSite" id="SCUD_0001147701-mRNA-1">
    <property type="protein sequence ID" value="SCUD_0001147701-mRNA-1"/>
    <property type="gene ID" value="SCUD_0001147701"/>
</dbReference>
<evidence type="ECO:0000313" key="2">
    <source>
        <dbReference type="EMBL" id="VDP44777.1"/>
    </source>
</evidence>
<feature type="compositionally biased region" description="Polar residues" evidence="1">
    <location>
        <begin position="38"/>
        <end position="48"/>
    </location>
</feature>
<evidence type="ECO:0000256" key="1">
    <source>
        <dbReference type="SAM" id="MobiDB-lite"/>
    </source>
</evidence>
<keyword evidence="3" id="KW-1185">Reference proteome</keyword>
<feature type="compositionally biased region" description="Basic and acidic residues" evidence="1">
    <location>
        <begin position="66"/>
        <end position="81"/>
    </location>
</feature>
<dbReference type="STRING" id="6186.A0A183K8Z6"/>
<feature type="region of interest" description="Disordered" evidence="1">
    <location>
        <begin position="1"/>
        <end position="87"/>
    </location>
</feature>